<protein>
    <submittedName>
        <fullName evidence="1">Uncharacterized protein</fullName>
    </submittedName>
</protein>
<proteinExistence type="predicted"/>
<sequence>MSETNPDLMNFIGCGVITMVIRVIRGKLNKKQYFYKLVEDVVKLPVHDMKRMIYLGELNKPSTNKGKHLMMRLKLVLNLISVEVVDAQPISKILPNHTLEVEG</sequence>
<reference evidence="1 2" key="2">
    <citation type="journal article" date="2022" name="Mol. Ecol. Resour.">
        <title>The genomes of chicory, endive, great burdock and yacon provide insights into Asteraceae paleo-polyploidization history and plant inulin production.</title>
        <authorList>
            <person name="Fan W."/>
            <person name="Wang S."/>
            <person name="Wang H."/>
            <person name="Wang A."/>
            <person name="Jiang F."/>
            <person name="Liu H."/>
            <person name="Zhao H."/>
            <person name="Xu D."/>
            <person name="Zhang Y."/>
        </authorList>
    </citation>
    <scope>NUCLEOTIDE SEQUENCE [LARGE SCALE GENOMIC DNA]</scope>
    <source>
        <strain evidence="2">cv. Yunnan</strain>
        <tissue evidence="1">Leaves</tissue>
    </source>
</reference>
<keyword evidence="2" id="KW-1185">Reference proteome</keyword>
<accession>A0ACB9FXL0</accession>
<name>A0ACB9FXL0_9ASTR</name>
<organism evidence="1 2">
    <name type="scientific">Smallanthus sonchifolius</name>
    <dbReference type="NCBI Taxonomy" id="185202"/>
    <lineage>
        <taxon>Eukaryota</taxon>
        <taxon>Viridiplantae</taxon>
        <taxon>Streptophyta</taxon>
        <taxon>Embryophyta</taxon>
        <taxon>Tracheophyta</taxon>
        <taxon>Spermatophyta</taxon>
        <taxon>Magnoliopsida</taxon>
        <taxon>eudicotyledons</taxon>
        <taxon>Gunneridae</taxon>
        <taxon>Pentapetalae</taxon>
        <taxon>asterids</taxon>
        <taxon>campanulids</taxon>
        <taxon>Asterales</taxon>
        <taxon>Asteraceae</taxon>
        <taxon>Asteroideae</taxon>
        <taxon>Heliantheae alliance</taxon>
        <taxon>Millerieae</taxon>
        <taxon>Smallanthus</taxon>
    </lineage>
</organism>
<evidence type="ECO:0000313" key="1">
    <source>
        <dbReference type="EMBL" id="KAI3775686.1"/>
    </source>
</evidence>
<dbReference type="EMBL" id="CM042032">
    <property type="protein sequence ID" value="KAI3775686.1"/>
    <property type="molecule type" value="Genomic_DNA"/>
</dbReference>
<comment type="caution">
    <text evidence="1">The sequence shown here is derived from an EMBL/GenBank/DDBJ whole genome shotgun (WGS) entry which is preliminary data.</text>
</comment>
<evidence type="ECO:0000313" key="2">
    <source>
        <dbReference type="Proteomes" id="UP001056120"/>
    </source>
</evidence>
<dbReference type="Proteomes" id="UP001056120">
    <property type="component" value="Linkage Group LG15"/>
</dbReference>
<reference evidence="2" key="1">
    <citation type="journal article" date="2022" name="Mol. Ecol. Resour.">
        <title>The genomes of chicory, endive, great burdock and yacon provide insights into Asteraceae palaeo-polyploidization history and plant inulin production.</title>
        <authorList>
            <person name="Fan W."/>
            <person name="Wang S."/>
            <person name="Wang H."/>
            <person name="Wang A."/>
            <person name="Jiang F."/>
            <person name="Liu H."/>
            <person name="Zhao H."/>
            <person name="Xu D."/>
            <person name="Zhang Y."/>
        </authorList>
    </citation>
    <scope>NUCLEOTIDE SEQUENCE [LARGE SCALE GENOMIC DNA]</scope>
    <source>
        <strain evidence="2">cv. Yunnan</strain>
    </source>
</reference>
<gene>
    <name evidence="1" type="ORF">L1987_45435</name>
</gene>